<reference evidence="1 2" key="1">
    <citation type="submission" date="2014-07" db="EMBL/GenBank/DDBJ databases">
        <title>Genome of Chryseobacterium vrystaatense LMG 22846.</title>
        <authorList>
            <person name="Pipes S.E."/>
            <person name="Stropko S.J."/>
            <person name="Newman J.D."/>
        </authorList>
    </citation>
    <scope>NUCLEOTIDE SEQUENCE [LARGE SCALE GENOMIC DNA]</scope>
    <source>
        <strain evidence="1 2">LMG 22846</strain>
    </source>
</reference>
<dbReference type="EMBL" id="JPRI01000002">
    <property type="protein sequence ID" value="KFF26884.1"/>
    <property type="molecule type" value="Genomic_DNA"/>
</dbReference>
<evidence type="ECO:0000313" key="2">
    <source>
        <dbReference type="Proteomes" id="UP000028719"/>
    </source>
</evidence>
<organism evidence="1 2">
    <name type="scientific">Chryseobacterium vrystaatense</name>
    <dbReference type="NCBI Taxonomy" id="307480"/>
    <lineage>
        <taxon>Bacteria</taxon>
        <taxon>Pseudomonadati</taxon>
        <taxon>Bacteroidota</taxon>
        <taxon>Flavobacteriia</taxon>
        <taxon>Flavobacteriales</taxon>
        <taxon>Weeksellaceae</taxon>
        <taxon>Chryseobacterium group</taxon>
        <taxon>Chryseobacterium</taxon>
    </lineage>
</organism>
<gene>
    <name evidence="1" type="ORF">IW16_06295</name>
</gene>
<dbReference type="Proteomes" id="UP000028719">
    <property type="component" value="Unassembled WGS sequence"/>
</dbReference>
<evidence type="ECO:0000313" key="1">
    <source>
        <dbReference type="EMBL" id="KFF26884.1"/>
    </source>
</evidence>
<comment type="caution">
    <text evidence="1">The sequence shown here is derived from an EMBL/GenBank/DDBJ whole genome shotgun (WGS) entry which is preliminary data.</text>
</comment>
<name>A0ABR4UPK0_9FLAO</name>
<accession>A0ABR4UPK0</accession>
<keyword evidence="2" id="KW-1185">Reference proteome</keyword>
<proteinExistence type="predicted"/>
<protein>
    <recommendedName>
        <fullName evidence="3">SMI1 / KNR4 family (SUKH-1)</fullName>
    </recommendedName>
</protein>
<evidence type="ECO:0008006" key="3">
    <source>
        <dbReference type="Google" id="ProtNLM"/>
    </source>
</evidence>
<sequence length="185" mass="22048">MKNQKTFFNEIFGKNNTSMCGDSNRNIYNSKDFPMNETIIKTKLSPKLPFKADLIDELEVFNNSTQNFTKCEHWGWNEEGENGQPYYDFGIIGDFDFDIYKDSVRFYYGDSPPYGVFKWEDTEITFLPRGSCRPEGFLDFGYFDLEHTYKEVPKTLEDFLLLIIDFHHRIKIHKEYLQQRKTNTF</sequence>